<dbReference type="Proteomes" id="UP000053328">
    <property type="component" value="Unassembled WGS sequence"/>
</dbReference>
<dbReference type="PANTHER" id="PTHR42070">
    <property type="entry name" value="FILAMENT ASSOCIATED PROTEIN, PUTATIVE (AFU_ORTHOLOGUE AFUA_8G06630)-RELATED"/>
    <property type="match status" value="1"/>
</dbReference>
<feature type="region of interest" description="Disordered" evidence="1">
    <location>
        <begin position="149"/>
        <end position="214"/>
    </location>
</feature>
<dbReference type="PANTHER" id="PTHR42070:SF1">
    <property type="entry name" value="FILAMENT ASSOCIATED PROTEIN, PUTATIVE (AFU_ORTHOLOGUE AFUA_8G06630)-RELATED"/>
    <property type="match status" value="1"/>
</dbReference>
<evidence type="ECO:0000313" key="3">
    <source>
        <dbReference type="EMBL" id="KIW13671.1"/>
    </source>
</evidence>
<dbReference type="EMBL" id="KN847497">
    <property type="protein sequence ID" value="KIW13671.1"/>
    <property type="molecule type" value="Genomic_DNA"/>
</dbReference>
<feature type="chain" id="PRO_5002246917" description="BZIP domain-containing protein" evidence="2">
    <location>
        <begin position="31"/>
        <end position="304"/>
    </location>
</feature>
<keyword evidence="4" id="KW-1185">Reference proteome</keyword>
<feature type="compositionally biased region" description="Polar residues" evidence="1">
    <location>
        <begin position="193"/>
        <end position="214"/>
    </location>
</feature>
<dbReference type="VEuPathDB" id="FungiDB:PV08_08862"/>
<evidence type="ECO:0008006" key="5">
    <source>
        <dbReference type="Google" id="ProtNLM"/>
    </source>
</evidence>
<protein>
    <recommendedName>
        <fullName evidence="5">BZIP domain-containing protein</fullName>
    </recommendedName>
</protein>
<evidence type="ECO:0000256" key="2">
    <source>
        <dbReference type="SAM" id="SignalP"/>
    </source>
</evidence>
<keyword evidence="2" id="KW-0732">Signal</keyword>
<dbReference type="GeneID" id="27335945"/>
<proteinExistence type="predicted"/>
<accession>A0A0D1YF25</accession>
<dbReference type="HOGENOM" id="CLU_076169_0_0_1"/>
<dbReference type="AlphaFoldDB" id="A0A0D1YF25"/>
<sequence length="304" mass="33658">MERDLVRPAVLTLFNLLSAQLTAFPQFSQAEKQRTVRHRENKRRYRARRQEYVADLERRLADGRQQDVAAMREVQVAAQKVVNENARLRALLQVSGVEDKVIESWLHGDETCARARYMDNALSLPSSISTPMLLAPVSAKSCDLIKGPCSERQQTSSKSTQTCSTLRSTPSPPQACRNDAQKPVTTLRVGEDSASTCHVSSPLNKSDPSRMNVSEQSPRCMTISHVLGLPNIQSENPADGEIASGDVECTRAYQMVMPFATSTDKVDTISMKLKQGCVRDKKNGGCKVKADVMWEILESAMDDA</sequence>
<evidence type="ECO:0000256" key="1">
    <source>
        <dbReference type="SAM" id="MobiDB-lite"/>
    </source>
</evidence>
<reference evidence="3 4" key="1">
    <citation type="submission" date="2015-01" db="EMBL/GenBank/DDBJ databases">
        <title>The Genome Sequence of Exophiala spinifera CBS89968.</title>
        <authorList>
            <consortium name="The Broad Institute Genomics Platform"/>
            <person name="Cuomo C."/>
            <person name="de Hoog S."/>
            <person name="Gorbushina A."/>
            <person name="Stielow B."/>
            <person name="Teixiera M."/>
            <person name="Abouelleil A."/>
            <person name="Chapman S.B."/>
            <person name="Priest M."/>
            <person name="Young S.K."/>
            <person name="Wortman J."/>
            <person name="Nusbaum C."/>
            <person name="Birren B."/>
        </authorList>
    </citation>
    <scope>NUCLEOTIDE SEQUENCE [LARGE SCALE GENOMIC DNA]</scope>
    <source>
        <strain evidence="3 4">CBS 89968</strain>
    </source>
</reference>
<dbReference type="RefSeq" id="XP_016233887.1">
    <property type="nucleotide sequence ID" value="XM_016383184.1"/>
</dbReference>
<dbReference type="OrthoDB" id="4505928at2759"/>
<organism evidence="3 4">
    <name type="scientific">Exophiala spinifera</name>
    <dbReference type="NCBI Taxonomy" id="91928"/>
    <lineage>
        <taxon>Eukaryota</taxon>
        <taxon>Fungi</taxon>
        <taxon>Dikarya</taxon>
        <taxon>Ascomycota</taxon>
        <taxon>Pezizomycotina</taxon>
        <taxon>Eurotiomycetes</taxon>
        <taxon>Chaetothyriomycetidae</taxon>
        <taxon>Chaetothyriales</taxon>
        <taxon>Herpotrichiellaceae</taxon>
        <taxon>Exophiala</taxon>
    </lineage>
</organism>
<name>A0A0D1YF25_9EURO</name>
<feature type="compositionally biased region" description="Low complexity" evidence="1">
    <location>
        <begin position="153"/>
        <end position="165"/>
    </location>
</feature>
<dbReference type="STRING" id="91928.A0A0D1YF25"/>
<dbReference type="CDD" id="cd14688">
    <property type="entry name" value="bZIP_YAP"/>
    <property type="match status" value="1"/>
</dbReference>
<gene>
    <name evidence="3" type="ORF">PV08_08862</name>
</gene>
<feature type="signal peptide" evidence="2">
    <location>
        <begin position="1"/>
        <end position="30"/>
    </location>
</feature>
<evidence type="ECO:0000313" key="4">
    <source>
        <dbReference type="Proteomes" id="UP000053328"/>
    </source>
</evidence>